<proteinExistence type="predicted"/>
<protein>
    <recommendedName>
        <fullName evidence="9">Multidrug-efflux transporter</fullName>
    </recommendedName>
</protein>
<evidence type="ECO:0000256" key="1">
    <source>
        <dbReference type="ARBA" id="ARBA00004651"/>
    </source>
</evidence>
<evidence type="ECO:0000256" key="3">
    <source>
        <dbReference type="ARBA" id="ARBA00022449"/>
    </source>
</evidence>
<dbReference type="InterPro" id="IPR002528">
    <property type="entry name" value="MATE_fam"/>
</dbReference>
<accession>A0A2K9NT64</accession>
<evidence type="ECO:0000313" key="11">
    <source>
        <dbReference type="Proteomes" id="UP000235584"/>
    </source>
</evidence>
<keyword evidence="8" id="KW-0472">Membrane</keyword>
<keyword evidence="7" id="KW-0406">Ion transport</keyword>
<reference evidence="10 11" key="1">
    <citation type="submission" date="2018-01" db="EMBL/GenBank/DDBJ databases">
        <title>Complete genome sequence of Bacteriovorax stolpii DSM12778.</title>
        <authorList>
            <person name="Tang B."/>
            <person name="Chang J."/>
        </authorList>
    </citation>
    <scope>NUCLEOTIDE SEQUENCE [LARGE SCALE GENOMIC DNA]</scope>
    <source>
        <strain evidence="10 11">DSM 12778</strain>
    </source>
</reference>
<keyword evidence="4" id="KW-1003">Cell membrane</keyword>
<dbReference type="GO" id="GO:0005886">
    <property type="term" value="C:plasma membrane"/>
    <property type="evidence" value="ECO:0007669"/>
    <property type="project" value="UniProtKB-SubCell"/>
</dbReference>
<dbReference type="AlphaFoldDB" id="A0A2K9NT64"/>
<organism evidence="10 11">
    <name type="scientific">Bacteriovorax stolpii</name>
    <name type="common">Bdellovibrio stolpii</name>
    <dbReference type="NCBI Taxonomy" id="960"/>
    <lineage>
        <taxon>Bacteria</taxon>
        <taxon>Pseudomonadati</taxon>
        <taxon>Bdellovibrionota</taxon>
        <taxon>Bacteriovoracia</taxon>
        <taxon>Bacteriovoracales</taxon>
        <taxon>Bacteriovoracaceae</taxon>
        <taxon>Bacteriovorax</taxon>
    </lineage>
</organism>
<evidence type="ECO:0000256" key="9">
    <source>
        <dbReference type="ARBA" id="ARBA00031636"/>
    </source>
</evidence>
<dbReference type="KEGG" id="bsto:C0V70_11470"/>
<comment type="subcellular location">
    <subcellularLocation>
        <location evidence="1">Cell membrane</location>
        <topology evidence="1">Multi-pass membrane protein</topology>
    </subcellularLocation>
</comment>
<dbReference type="OrthoDB" id="9780160at2"/>
<dbReference type="PANTHER" id="PTHR43298">
    <property type="entry name" value="MULTIDRUG RESISTANCE PROTEIN NORM-RELATED"/>
    <property type="match status" value="1"/>
</dbReference>
<dbReference type="RefSeq" id="WP_102244001.1">
    <property type="nucleotide sequence ID" value="NZ_CP025704.1"/>
</dbReference>
<evidence type="ECO:0000256" key="8">
    <source>
        <dbReference type="ARBA" id="ARBA00023136"/>
    </source>
</evidence>
<name>A0A2K9NT64_BACTC</name>
<keyword evidence="11" id="KW-1185">Reference proteome</keyword>
<dbReference type="CDD" id="cd13131">
    <property type="entry name" value="MATE_NorM_like"/>
    <property type="match status" value="1"/>
</dbReference>
<evidence type="ECO:0000256" key="5">
    <source>
        <dbReference type="ARBA" id="ARBA00022692"/>
    </source>
</evidence>
<keyword evidence="6" id="KW-1133">Transmembrane helix</keyword>
<evidence type="ECO:0000256" key="4">
    <source>
        <dbReference type="ARBA" id="ARBA00022475"/>
    </source>
</evidence>
<dbReference type="PIRSF" id="PIRSF006603">
    <property type="entry name" value="DinF"/>
    <property type="match status" value="1"/>
</dbReference>
<evidence type="ECO:0000313" key="10">
    <source>
        <dbReference type="EMBL" id="AUN98710.1"/>
    </source>
</evidence>
<dbReference type="NCBIfam" id="TIGR00797">
    <property type="entry name" value="matE"/>
    <property type="match status" value="1"/>
</dbReference>
<dbReference type="Pfam" id="PF01554">
    <property type="entry name" value="MatE"/>
    <property type="match status" value="2"/>
</dbReference>
<evidence type="ECO:0000256" key="2">
    <source>
        <dbReference type="ARBA" id="ARBA00022448"/>
    </source>
</evidence>
<sequence length="440" mass="47864">MSLRKNIATAKEILIFSLPIIAGQIGQMLFGVGDIMVAGRYSSLAVASIGVAATIFSPFLMIGVGILLCTGPLASQLKGEGKKDPTLLFNAYYVSFFLSLILSTILFFADLYIGYFKLTPEIVPHVITFLQITSISLFPAFVFQATKDYLQAQGHTYAPNAIILFYNVVNVFLNIFFMFGYGSFGGFGIKGAAIATLLCRFLMAITVFIYMKSVTEFKAQQNMESIRKILKLGTPIAFALLCEVLIFSVVTVLVGGMSLVAGAAQSLVINITSLTFMVPLALGGAISVLVGEQFGKKSLEGIIRYSLGSITLVLVLQVIFATIYLLIPNQVMGLATLDEPVILYGSALLFWVGIFQIPDGVQVVLSGVMRGLNETKIPMILGLISYWVIGLPIGAYLAYKNGMEARGLWIGLAIGLTCMCVFLIAFYRNRIRKLRLTIQN</sequence>
<dbReference type="InterPro" id="IPR050222">
    <property type="entry name" value="MATE_MdtK"/>
</dbReference>
<keyword evidence="3" id="KW-0050">Antiport</keyword>
<evidence type="ECO:0000256" key="6">
    <source>
        <dbReference type="ARBA" id="ARBA00022989"/>
    </source>
</evidence>
<dbReference type="EMBL" id="CP025704">
    <property type="protein sequence ID" value="AUN98710.1"/>
    <property type="molecule type" value="Genomic_DNA"/>
</dbReference>
<dbReference type="GO" id="GO:0006811">
    <property type="term" value="P:monoatomic ion transport"/>
    <property type="evidence" value="ECO:0007669"/>
    <property type="project" value="UniProtKB-KW"/>
</dbReference>
<keyword evidence="2" id="KW-0813">Transport</keyword>
<dbReference type="GO" id="GO:0015297">
    <property type="term" value="F:antiporter activity"/>
    <property type="evidence" value="ECO:0007669"/>
    <property type="project" value="UniProtKB-KW"/>
</dbReference>
<gene>
    <name evidence="10" type="ORF">C0V70_11470</name>
</gene>
<dbReference type="InterPro" id="IPR048279">
    <property type="entry name" value="MdtK-like"/>
</dbReference>
<dbReference type="GO" id="GO:0042910">
    <property type="term" value="F:xenobiotic transmembrane transporter activity"/>
    <property type="evidence" value="ECO:0007669"/>
    <property type="project" value="InterPro"/>
</dbReference>
<keyword evidence="5" id="KW-0812">Transmembrane</keyword>
<dbReference type="Proteomes" id="UP000235584">
    <property type="component" value="Chromosome"/>
</dbReference>
<dbReference type="PANTHER" id="PTHR43298:SF2">
    <property type="entry name" value="FMN_FAD EXPORTER YEEO-RELATED"/>
    <property type="match status" value="1"/>
</dbReference>
<evidence type="ECO:0000256" key="7">
    <source>
        <dbReference type="ARBA" id="ARBA00023065"/>
    </source>
</evidence>